<feature type="transmembrane region" description="Helical" evidence="6">
    <location>
        <begin position="146"/>
        <end position="168"/>
    </location>
</feature>
<feature type="transmembrane region" description="Helical" evidence="6">
    <location>
        <begin position="63"/>
        <end position="83"/>
    </location>
</feature>
<dbReference type="PROSITE" id="PS50261">
    <property type="entry name" value="G_PROTEIN_RECEP_F2_4"/>
    <property type="match status" value="1"/>
</dbReference>
<dbReference type="InterPro" id="IPR017981">
    <property type="entry name" value="GPCR_2-like_7TM"/>
</dbReference>
<name>A0A093UXB2_TALMA</name>
<organism evidence="8">
    <name type="scientific">Talaromyces marneffei PM1</name>
    <dbReference type="NCBI Taxonomy" id="1077442"/>
    <lineage>
        <taxon>Eukaryota</taxon>
        <taxon>Fungi</taxon>
        <taxon>Dikarya</taxon>
        <taxon>Ascomycota</taxon>
        <taxon>Pezizomycotina</taxon>
        <taxon>Eurotiomycetes</taxon>
        <taxon>Eurotiomycetidae</taxon>
        <taxon>Eurotiales</taxon>
        <taxon>Trichocomaceae</taxon>
        <taxon>Talaromyces</taxon>
        <taxon>Talaromyces sect. Talaromyces</taxon>
    </lineage>
</organism>
<dbReference type="GO" id="GO:0007166">
    <property type="term" value="P:cell surface receptor signaling pathway"/>
    <property type="evidence" value="ECO:0007669"/>
    <property type="project" value="InterPro"/>
</dbReference>
<feature type="transmembrane region" description="Helical" evidence="6">
    <location>
        <begin position="103"/>
        <end position="125"/>
    </location>
</feature>
<accession>A0A093UXB2</accession>
<evidence type="ECO:0000256" key="2">
    <source>
        <dbReference type="ARBA" id="ARBA00022692"/>
    </source>
</evidence>
<gene>
    <name evidence="8" type="ORF">GQ26_0450260</name>
</gene>
<dbReference type="EMBL" id="JPOX01000045">
    <property type="protein sequence ID" value="KFX42374.1"/>
    <property type="molecule type" value="Genomic_DNA"/>
</dbReference>
<feature type="transmembrane region" description="Helical" evidence="6">
    <location>
        <begin position="324"/>
        <end position="343"/>
    </location>
</feature>
<dbReference type="PANTHER" id="PTHR42058">
    <property type="entry name" value="G_PROTEIN_RECEP_F2_4 DOMAIN-CONTAINING PROTEIN"/>
    <property type="match status" value="1"/>
</dbReference>
<reference evidence="8" key="2">
    <citation type="journal article" date="2014" name="PLoS Genet.">
        <title>Signature gene expression reveals novel clues to the molecular mechanisms of dimorphic transition in Penicillium marneffei.</title>
        <authorList>
            <person name="Yang E."/>
            <person name="Wang G."/>
            <person name="Cai J."/>
            <person name="Woo P.C."/>
            <person name="Lau S.K."/>
            <person name="Yuen K.-Y."/>
            <person name="Chow W.-N."/>
            <person name="Lin X."/>
        </authorList>
    </citation>
    <scope>NUCLEOTIDE SEQUENCE</scope>
    <source>
        <strain evidence="8">PM1</strain>
    </source>
</reference>
<feature type="transmembrane region" description="Helical" evidence="6">
    <location>
        <begin position="35"/>
        <end position="56"/>
    </location>
</feature>
<sequence>MVSHHLSKTGSSHLVAFLLTRALLGVDSKITAVGWLAVALLPLTIFLFVSYAVLPVKFTNRNYITVCFTLSCVCLQIPFIIPLGTKPQQCNDPITPNDMNTDWSCAFTGAILLFGGIACVTWSLLRTIALHLQVCWEVVIGPVFMWISFAVGLGVPVLILTLMLVFTGVSYRFGGVCHINSKNSLHDYWLPALVFGGMGLVLQFVTMGYCIHVYIRALFDPADPTSTSNSGLPSYASSSRTATARQAYKRVQRVLKLQWRSMALVMVILANVIYLSVTFLQLDSDLTLNAANLAKAQPWLTCLATLRDPTKCASEASALGLTEAALDAALVLLCIASFWNFIFTVRMNMFQGWLEFWQGLFAKNVEFVSVDARSRFGDNRNYEMLSHQNTTKTPEPTPFEVRSPTPAYMHGRSDEDDVDGKDIELSNHSRQASYTRPTMSFSTPRPPTAQRNPTNYTWDATSTFARSNSQMSNHNPRYK</sequence>
<dbReference type="Gene3D" id="1.20.1070.10">
    <property type="entry name" value="Rhodopsin 7-helix transmembrane proteins"/>
    <property type="match status" value="1"/>
</dbReference>
<comment type="caution">
    <text evidence="8">The sequence shown here is derived from an EMBL/GenBank/DDBJ whole genome shotgun (WGS) entry which is preliminary data.</text>
</comment>
<evidence type="ECO:0000313" key="8">
    <source>
        <dbReference type="EMBL" id="KFX42374.1"/>
    </source>
</evidence>
<dbReference type="InterPro" id="IPR053247">
    <property type="entry name" value="GPCR_GPR1/git3-like"/>
</dbReference>
<keyword evidence="4 6" id="KW-0472">Membrane</keyword>
<evidence type="ECO:0000256" key="5">
    <source>
        <dbReference type="SAM" id="MobiDB-lite"/>
    </source>
</evidence>
<dbReference type="PANTHER" id="PTHR42058:SF1">
    <property type="entry name" value="G-PROTEIN COUPLED RECEPTORS FAMILY 2 PROFILE 2 DOMAIN-CONTAINING PROTEIN"/>
    <property type="match status" value="1"/>
</dbReference>
<keyword evidence="2 6" id="KW-0812">Transmembrane</keyword>
<dbReference type="GO" id="GO:0004888">
    <property type="term" value="F:transmembrane signaling receptor activity"/>
    <property type="evidence" value="ECO:0007669"/>
    <property type="project" value="InterPro"/>
</dbReference>
<protein>
    <submittedName>
        <fullName evidence="8">Frizzled and smoothened-like protein O</fullName>
    </submittedName>
</protein>
<keyword evidence="3 6" id="KW-1133">Transmembrane helix</keyword>
<comment type="subcellular location">
    <subcellularLocation>
        <location evidence="1">Membrane</location>
        <topology evidence="1">Multi-pass membrane protein</topology>
    </subcellularLocation>
</comment>
<feature type="transmembrane region" description="Helical" evidence="6">
    <location>
        <begin position="188"/>
        <end position="211"/>
    </location>
</feature>
<evidence type="ECO:0000256" key="1">
    <source>
        <dbReference type="ARBA" id="ARBA00004141"/>
    </source>
</evidence>
<feature type="domain" description="G-protein coupled receptors family 2 profile 2" evidence="7">
    <location>
        <begin position="28"/>
        <end position="190"/>
    </location>
</feature>
<reference key="1">
    <citation type="journal article" date="2014" name="PLoS Genet.">
        <title>Signature Gene Expression Reveals Novel Clues to the Molecular Mechanisms of Dimorphic Transition in Penicillium marneffei.</title>
        <authorList>
            <person name="Yang E."/>
            <person name="Wang G."/>
            <person name="Cai J."/>
            <person name="Woo P.C."/>
            <person name="Lau S.K."/>
            <person name="Yuen K.-Y."/>
            <person name="Chow W.-N."/>
            <person name="Lin X."/>
        </authorList>
    </citation>
    <scope>NUCLEOTIDE SEQUENCE [LARGE SCALE GENOMIC DNA]</scope>
    <source>
        <strain>PM1</strain>
    </source>
</reference>
<feature type="compositionally biased region" description="Polar residues" evidence="5">
    <location>
        <begin position="428"/>
        <end position="479"/>
    </location>
</feature>
<feature type="region of interest" description="Disordered" evidence="5">
    <location>
        <begin position="427"/>
        <end position="479"/>
    </location>
</feature>
<dbReference type="GO" id="GO:0016020">
    <property type="term" value="C:membrane"/>
    <property type="evidence" value="ECO:0007669"/>
    <property type="project" value="UniProtKB-SubCell"/>
</dbReference>
<evidence type="ECO:0000259" key="7">
    <source>
        <dbReference type="PROSITE" id="PS50261"/>
    </source>
</evidence>
<evidence type="ECO:0000256" key="6">
    <source>
        <dbReference type="SAM" id="Phobius"/>
    </source>
</evidence>
<proteinExistence type="predicted"/>
<dbReference type="AlphaFoldDB" id="A0A093UXB2"/>
<feature type="transmembrane region" description="Helical" evidence="6">
    <location>
        <begin position="262"/>
        <end position="282"/>
    </location>
</feature>
<evidence type="ECO:0000256" key="4">
    <source>
        <dbReference type="ARBA" id="ARBA00023136"/>
    </source>
</evidence>
<evidence type="ECO:0000256" key="3">
    <source>
        <dbReference type="ARBA" id="ARBA00022989"/>
    </source>
</evidence>